<dbReference type="HOGENOM" id="CLU_2089548_0_0_1"/>
<dbReference type="AlphaFoldDB" id="D0NQ30"/>
<dbReference type="InParanoid" id="D0NQ30"/>
<sequence length="117" mass="13080">MRTSFSYSEDKQLLGLALACESAGKSIDWKKLANGKLRKHPLPLKELEQRLRALKRSYGNGLAQFPPIIQMIRPVNKNDIFLDVGAELGNIAATFAIQTKSVSVLESRKELRLLMLA</sequence>
<protein>
    <recommendedName>
        <fullName evidence="3">DOT1 domain-containing protein</fullName>
    </recommendedName>
</protein>
<keyword evidence="2" id="KW-1185">Reference proteome</keyword>
<reference evidence="2" key="1">
    <citation type="journal article" date="2009" name="Nature">
        <title>Genome sequence and analysis of the Irish potato famine pathogen Phytophthora infestans.</title>
        <authorList>
            <consortium name="The Broad Institute Genome Sequencing Platform"/>
            <person name="Haas B.J."/>
            <person name="Kamoun S."/>
            <person name="Zody M.C."/>
            <person name="Jiang R.H."/>
            <person name="Handsaker R.E."/>
            <person name="Cano L.M."/>
            <person name="Grabherr M."/>
            <person name="Kodira C.D."/>
            <person name="Raffaele S."/>
            <person name="Torto-Alalibo T."/>
            <person name="Bozkurt T.O."/>
            <person name="Ah-Fong A.M."/>
            <person name="Alvarado L."/>
            <person name="Anderson V.L."/>
            <person name="Armstrong M.R."/>
            <person name="Avrova A."/>
            <person name="Baxter L."/>
            <person name="Beynon J."/>
            <person name="Boevink P.C."/>
            <person name="Bollmann S.R."/>
            <person name="Bos J.I."/>
            <person name="Bulone V."/>
            <person name="Cai G."/>
            <person name="Cakir C."/>
            <person name="Carrington J.C."/>
            <person name="Chawner M."/>
            <person name="Conti L."/>
            <person name="Costanzo S."/>
            <person name="Ewan R."/>
            <person name="Fahlgren N."/>
            <person name="Fischbach M.A."/>
            <person name="Fugelstad J."/>
            <person name="Gilroy E.M."/>
            <person name="Gnerre S."/>
            <person name="Green P.J."/>
            <person name="Grenville-Briggs L.J."/>
            <person name="Griffith J."/>
            <person name="Grunwald N.J."/>
            <person name="Horn K."/>
            <person name="Horner N.R."/>
            <person name="Hu C.H."/>
            <person name="Huitema E."/>
            <person name="Jeong D.H."/>
            <person name="Jones A.M."/>
            <person name="Jones J.D."/>
            <person name="Jones R.W."/>
            <person name="Karlsson E.K."/>
            <person name="Kunjeti S.G."/>
            <person name="Lamour K."/>
            <person name="Liu Z."/>
            <person name="Ma L."/>
            <person name="Maclean D."/>
            <person name="Chibucos M.C."/>
            <person name="McDonald H."/>
            <person name="McWalters J."/>
            <person name="Meijer H.J."/>
            <person name="Morgan W."/>
            <person name="Morris P.F."/>
            <person name="Munro C.A."/>
            <person name="O'Neill K."/>
            <person name="Ospina-Giraldo M."/>
            <person name="Pinzon A."/>
            <person name="Pritchard L."/>
            <person name="Ramsahoye B."/>
            <person name="Ren Q."/>
            <person name="Restrepo S."/>
            <person name="Roy S."/>
            <person name="Sadanandom A."/>
            <person name="Savidor A."/>
            <person name="Schornack S."/>
            <person name="Schwartz D.C."/>
            <person name="Schumann U.D."/>
            <person name="Schwessinger B."/>
            <person name="Seyer L."/>
            <person name="Sharpe T."/>
            <person name="Silvar C."/>
            <person name="Song J."/>
            <person name="Studholme D.J."/>
            <person name="Sykes S."/>
            <person name="Thines M."/>
            <person name="van de Vondervoort P.J."/>
            <person name="Phuntumart V."/>
            <person name="Wawra S."/>
            <person name="Weide R."/>
            <person name="Win J."/>
            <person name="Young C."/>
            <person name="Zhou S."/>
            <person name="Fry W."/>
            <person name="Meyers B.C."/>
            <person name="van West P."/>
            <person name="Ristaino J."/>
            <person name="Govers F."/>
            <person name="Birch P.R."/>
            <person name="Whisson S.C."/>
            <person name="Judelson H.S."/>
            <person name="Nusbaum C."/>
        </authorList>
    </citation>
    <scope>NUCLEOTIDE SEQUENCE [LARGE SCALE GENOMIC DNA]</scope>
    <source>
        <strain evidence="2">T30-4</strain>
    </source>
</reference>
<gene>
    <name evidence="1" type="ORF">PITG_14537</name>
</gene>
<evidence type="ECO:0008006" key="3">
    <source>
        <dbReference type="Google" id="ProtNLM"/>
    </source>
</evidence>
<organism evidence="1 2">
    <name type="scientific">Phytophthora infestans (strain T30-4)</name>
    <name type="common">Potato late blight agent</name>
    <dbReference type="NCBI Taxonomy" id="403677"/>
    <lineage>
        <taxon>Eukaryota</taxon>
        <taxon>Sar</taxon>
        <taxon>Stramenopiles</taxon>
        <taxon>Oomycota</taxon>
        <taxon>Peronosporomycetes</taxon>
        <taxon>Peronosporales</taxon>
        <taxon>Peronosporaceae</taxon>
        <taxon>Phytophthora</taxon>
    </lineage>
</organism>
<dbReference type="Proteomes" id="UP000006643">
    <property type="component" value="Unassembled WGS sequence"/>
</dbReference>
<evidence type="ECO:0000313" key="1">
    <source>
        <dbReference type="EMBL" id="EEY62742.1"/>
    </source>
</evidence>
<dbReference type="EMBL" id="DS028151">
    <property type="protein sequence ID" value="EEY62742.1"/>
    <property type="molecule type" value="Genomic_DNA"/>
</dbReference>
<evidence type="ECO:0000313" key="2">
    <source>
        <dbReference type="Proteomes" id="UP000006643"/>
    </source>
</evidence>
<proteinExistence type="predicted"/>
<dbReference type="RefSeq" id="XP_002898984.1">
    <property type="nucleotide sequence ID" value="XM_002898938.1"/>
</dbReference>
<name>D0NQ30_PHYIT</name>
<accession>D0NQ30</accession>
<dbReference type="KEGG" id="pif:PITG_14537"/>
<dbReference type="GeneID" id="9474161"/>
<dbReference type="VEuPathDB" id="FungiDB:PITG_14537"/>
<dbReference type="OrthoDB" id="127513at2759"/>